<feature type="region of interest" description="Disordered" evidence="1">
    <location>
        <begin position="1"/>
        <end position="21"/>
    </location>
</feature>
<keyword evidence="4" id="KW-1185">Reference proteome</keyword>
<evidence type="ECO:0000313" key="4">
    <source>
        <dbReference type="Proteomes" id="UP000054270"/>
    </source>
</evidence>
<evidence type="ECO:0000313" key="3">
    <source>
        <dbReference type="EMBL" id="KJA16090.1"/>
    </source>
</evidence>
<feature type="transmembrane region" description="Helical" evidence="2">
    <location>
        <begin position="162"/>
        <end position="188"/>
    </location>
</feature>
<feature type="transmembrane region" description="Helical" evidence="2">
    <location>
        <begin position="116"/>
        <end position="141"/>
    </location>
</feature>
<accession>A0A0D2P6Q8</accession>
<feature type="transmembrane region" description="Helical" evidence="2">
    <location>
        <begin position="208"/>
        <end position="233"/>
    </location>
</feature>
<evidence type="ECO:0000256" key="1">
    <source>
        <dbReference type="SAM" id="MobiDB-lite"/>
    </source>
</evidence>
<keyword evidence="2" id="KW-0812">Transmembrane</keyword>
<gene>
    <name evidence="3" type="ORF">HYPSUDRAFT_323825</name>
</gene>
<reference evidence="4" key="1">
    <citation type="submission" date="2014-04" db="EMBL/GenBank/DDBJ databases">
        <title>Evolutionary Origins and Diversification of the Mycorrhizal Mutualists.</title>
        <authorList>
            <consortium name="DOE Joint Genome Institute"/>
            <consortium name="Mycorrhizal Genomics Consortium"/>
            <person name="Kohler A."/>
            <person name="Kuo A."/>
            <person name="Nagy L.G."/>
            <person name="Floudas D."/>
            <person name="Copeland A."/>
            <person name="Barry K.W."/>
            <person name="Cichocki N."/>
            <person name="Veneault-Fourrey C."/>
            <person name="LaButti K."/>
            <person name="Lindquist E.A."/>
            <person name="Lipzen A."/>
            <person name="Lundell T."/>
            <person name="Morin E."/>
            <person name="Murat C."/>
            <person name="Riley R."/>
            <person name="Ohm R."/>
            <person name="Sun H."/>
            <person name="Tunlid A."/>
            <person name="Henrissat B."/>
            <person name="Grigoriev I.V."/>
            <person name="Hibbett D.S."/>
            <person name="Martin F."/>
        </authorList>
    </citation>
    <scope>NUCLEOTIDE SEQUENCE [LARGE SCALE GENOMIC DNA]</scope>
    <source>
        <strain evidence="4">FD-334 SS-4</strain>
    </source>
</reference>
<protein>
    <submittedName>
        <fullName evidence="3">Uncharacterized protein</fullName>
    </submittedName>
</protein>
<sequence length="243" mass="25982">MGFLPNKIRKNPQKFSSPQTGGVKEVMVGTVTLGIVKIYHSKLARRDPRSVRAGSAGLDSIATLPTHWHPARGTLDWERTRGLIQTSWTASATLSSLALTVDTAFVQLIATCTDEFFKTVALSALIFLFASLACGVIYTGYKDSIAGSGRELEWQAATASDSSFWMLMALPALFLAWAFACSILAVLYLSFSASCAGPCQSDACGTAIGMPLLISRLFFALVVAASLGLVCFATRTVRGHAMQ</sequence>
<evidence type="ECO:0000256" key="2">
    <source>
        <dbReference type="SAM" id="Phobius"/>
    </source>
</evidence>
<organism evidence="3 4">
    <name type="scientific">Hypholoma sublateritium (strain FD-334 SS-4)</name>
    <dbReference type="NCBI Taxonomy" id="945553"/>
    <lineage>
        <taxon>Eukaryota</taxon>
        <taxon>Fungi</taxon>
        <taxon>Dikarya</taxon>
        <taxon>Basidiomycota</taxon>
        <taxon>Agaricomycotina</taxon>
        <taxon>Agaricomycetes</taxon>
        <taxon>Agaricomycetidae</taxon>
        <taxon>Agaricales</taxon>
        <taxon>Agaricineae</taxon>
        <taxon>Strophariaceae</taxon>
        <taxon>Hypholoma</taxon>
    </lineage>
</organism>
<dbReference type="AlphaFoldDB" id="A0A0D2P6Q8"/>
<name>A0A0D2P6Q8_HYPSF</name>
<dbReference type="EMBL" id="KN817628">
    <property type="protein sequence ID" value="KJA16090.1"/>
    <property type="molecule type" value="Genomic_DNA"/>
</dbReference>
<dbReference type="Proteomes" id="UP000054270">
    <property type="component" value="Unassembled WGS sequence"/>
</dbReference>
<keyword evidence="2" id="KW-0472">Membrane</keyword>
<proteinExistence type="predicted"/>
<keyword evidence="2" id="KW-1133">Transmembrane helix</keyword>